<comment type="caution">
    <text evidence="4">The sequence shown here is derived from an EMBL/GenBank/DDBJ whole genome shotgun (WGS) entry which is preliminary data.</text>
</comment>
<accession>A0ABT4D6Z1</accession>
<dbReference type="Pfam" id="PF13800">
    <property type="entry name" value="Sigma_reg_N"/>
    <property type="match status" value="1"/>
</dbReference>
<feature type="domain" description="Sigma factor regulator C-terminal" evidence="2">
    <location>
        <begin position="181"/>
        <end position="344"/>
    </location>
</feature>
<dbReference type="RefSeq" id="WP_268042399.1">
    <property type="nucleotide sequence ID" value="NZ_JAPQER010000010.1"/>
</dbReference>
<evidence type="ECO:0000313" key="4">
    <source>
        <dbReference type="EMBL" id="MCY6485768.1"/>
    </source>
</evidence>
<name>A0ABT4D6Z1_9CLOT</name>
<sequence length="349" mass="41122">MSNKNDLTVDEKNIDELFENCKKNKFKKVVRKAKWFSIIRNIIICIFVITAISIANLQTSGSKGQKLLDDIREYKYISAPNTFISQYMVQVGALNSEIQYYTYKIIEDKPVYFDQERWNYSIIPLFSETVADTTNISMGKAESEQELYDNLKYNKYGRELMKFYYPYVKYDKYKNDLQLVDKIGDNKCMEMALSFDKLYSIDEVNKLIPKNVTLTWYWVDTSNDKEKEEHKSSERHYANDKEKKYISANEIALEDEVYGIKVLDRNGVIYENPENRFIDVIESQKDKKSRFETEYKRIYDNLKGKDDKITKDDLKIQGVVVTGNAEDIKKLKTLPFIKAYSLGVVRNKY</sequence>
<keyword evidence="5" id="KW-1185">Reference proteome</keyword>
<protein>
    <submittedName>
        <fullName evidence="4">Anti sigma factor C-terminal domain-containing protein</fullName>
    </submittedName>
</protein>
<evidence type="ECO:0000259" key="3">
    <source>
        <dbReference type="Pfam" id="PF13800"/>
    </source>
</evidence>
<evidence type="ECO:0000259" key="2">
    <source>
        <dbReference type="Pfam" id="PF13791"/>
    </source>
</evidence>
<dbReference type="InterPro" id="IPR025672">
    <property type="entry name" value="Sigma_reg_C_dom"/>
</dbReference>
<dbReference type="Pfam" id="PF13791">
    <property type="entry name" value="Sigma_reg_C"/>
    <property type="match status" value="1"/>
</dbReference>
<evidence type="ECO:0000313" key="5">
    <source>
        <dbReference type="Proteomes" id="UP001078443"/>
    </source>
</evidence>
<feature type="transmembrane region" description="Helical" evidence="1">
    <location>
        <begin position="35"/>
        <end position="57"/>
    </location>
</feature>
<evidence type="ECO:0000256" key="1">
    <source>
        <dbReference type="SAM" id="Phobius"/>
    </source>
</evidence>
<keyword evidence="1" id="KW-1133">Transmembrane helix</keyword>
<dbReference type="Proteomes" id="UP001078443">
    <property type="component" value="Unassembled WGS sequence"/>
</dbReference>
<reference evidence="4" key="1">
    <citation type="submission" date="2022-12" db="EMBL/GenBank/DDBJ databases">
        <authorList>
            <person name="Wang J."/>
        </authorList>
    </citation>
    <scope>NUCLEOTIDE SEQUENCE</scope>
    <source>
        <strain evidence="4">HY-45-18</strain>
    </source>
</reference>
<proteinExistence type="predicted"/>
<organism evidence="4 5">
    <name type="scientific">Clostridium aestuarii</name>
    <dbReference type="NCBI Taxonomy" id="338193"/>
    <lineage>
        <taxon>Bacteria</taxon>
        <taxon>Bacillati</taxon>
        <taxon>Bacillota</taxon>
        <taxon>Clostridia</taxon>
        <taxon>Eubacteriales</taxon>
        <taxon>Clostridiaceae</taxon>
        <taxon>Clostridium</taxon>
    </lineage>
</organism>
<gene>
    <name evidence="4" type="ORF">OW763_15695</name>
</gene>
<keyword evidence="1" id="KW-0472">Membrane</keyword>
<keyword evidence="1" id="KW-0812">Transmembrane</keyword>
<dbReference type="EMBL" id="JAPQER010000010">
    <property type="protein sequence ID" value="MCY6485768.1"/>
    <property type="molecule type" value="Genomic_DNA"/>
</dbReference>
<dbReference type="InterPro" id="IPR029101">
    <property type="entry name" value="Sigma_reg_N"/>
</dbReference>
<feature type="domain" description="Sigma factor regulator N-terminal" evidence="3">
    <location>
        <begin position="27"/>
        <end position="111"/>
    </location>
</feature>